<dbReference type="Proteomes" id="UP000704712">
    <property type="component" value="Unassembled WGS sequence"/>
</dbReference>
<dbReference type="AlphaFoldDB" id="A0A833SLY7"/>
<name>A0A833SLY7_PHYIN</name>
<evidence type="ECO:0000256" key="1">
    <source>
        <dbReference type="SAM" id="SignalP"/>
    </source>
</evidence>
<reference evidence="2" key="1">
    <citation type="submission" date="2020-04" db="EMBL/GenBank/DDBJ databases">
        <title>Hybrid Assembly of Korean Phytophthora infestans isolates.</title>
        <authorList>
            <person name="Prokchorchik M."/>
            <person name="Lee Y."/>
            <person name="Seo J."/>
            <person name="Cho J.-H."/>
            <person name="Park Y.-E."/>
            <person name="Jang D.-C."/>
            <person name="Im J.-S."/>
            <person name="Choi J.-G."/>
            <person name="Park H.-J."/>
            <person name="Lee G.-B."/>
            <person name="Lee Y.-G."/>
            <person name="Hong S.-Y."/>
            <person name="Cho K."/>
            <person name="Sohn K.H."/>
        </authorList>
    </citation>
    <scope>NUCLEOTIDE SEQUENCE</scope>
    <source>
        <strain evidence="2">KR_1_A1</strain>
        <strain evidence="3">KR_2_A2</strain>
    </source>
</reference>
<organism evidence="2 4">
    <name type="scientific">Phytophthora infestans</name>
    <name type="common">Potato late blight agent</name>
    <name type="synonym">Botrytis infestans</name>
    <dbReference type="NCBI Taxonomy" id="4787"/>
    <lineage>
        <taxon>Eukaryota</taxon>
        <taxon>Sar</taxon>
        <taxon>Stramenopiles</taxon>
        <taxon>Oomycota</taxon>
        <taxon>Peronosporomycetes</taxon>
        <taxon>Peronosporales</taxon>
        <taxon>Peronosporaceae</taxon>
        <taxon>Phytophthora</taxon>
    </lineage>
</organism>
<feature type="signal peptide" evidence="1">
    <location>
        <begin position="1"/>
        <end position="24"/>
    </location>
</feature>
<dbReference type="Proteomes" id="UP000602510">
    <property type="component" value="Unassembled WGS sequence"/>
</dbReference>
<evidence type="ECO:0000313" key="2">
    <source>
        <dbReference type="EMBL" id="KAF4029024.1"/>
    </source>
</evidence>
<keyword evidence="1" id="KW-0732">Signal</keyword>
<proteinExistence type="predicted"/>
<evidence type="ECO:0000313" key="4">
    <source>
        <dbReference type="Proteomes" id="UP000602510"/>
    </source>
</evidence>
<dbReference type="EMBL" id="WSZM01000908">
    <property type="protein sequence ID" value="KAF4029024.1"/>
    <property type="molecule type" value="Genomic_DNA"/>
</dbReference>
<sequence length="61" mass="6639">MTKLAFFAALLLIAGAGLPADARATSELQPTEGSESSNITLKESVPWPSWYSALFMMRTYV</sequence>
<comment type="caution">
    <text evidence="2">The sequence shown here is derived from an EMBL/GenBank/DDBJ whole genome shotgun (WGS) entry which is preliminary data.</text>
</comment>
<gene>
    <name evidence="2" type="ORF">GN244_ATG19275</name>
    <name evidence="3" type="ORF">GN958_ATG22736</name>
</gene>
<dbReference type="EMBL" id="JAACNO010003191">
    <property type="protein sequence ID" value="KAF4128083.1"/>
    <property type="molecule type" value="Genomic_DNA"/>
</dbReference>
<accession>A0A833SLY7</accession>
<keyword evidence="4" id="KW-1185">Reference proteome</keyword>
<feature type="chain" id="PRO_5036239628" description="Secreted RxLR effector peptide protein" evidence="1">
    <location>
        <begin position="25"/>
        <end position="61"/>
    </location>
</feature>
<protein>
    <recommendedName>
        <fullName evidence="5">Secreted RxLR effector peptide protein</fullName>
    </recommendedName>
</protein>
<evidence type="ECO:0000313" key="3">
    <source>
        <dbReference type="EMBL" id="KAF4128083.1"/>
    </source>
</evidence>
<evidence type="ECO:0008006" key="5">
    <source>
        <dbReference type="Google" id="ProtNLM"/>
    </source>
</evidence>